<geneLocation type="plasmid" evidence="2">
    <name>pSCM201</name>
</geneLocation>
<feature type="compositionally biased region" description="Polar residues" evidence="1">
    <location>
        <begin position="124"/>
        <end position="152"/>
    </location>
</feature>
<organism evidence="2">
    <name type="scientific">Haloarcula sp. AS7094</name>
    <dbReference type="NCBI Taxonomy" id="262078"/>
    <lineage>
        <taxon>Archaea</taxon>
        <taxon>Methanobacteriati</taxon>
        <taxon>Methanobacteriota</taxon>
        <taxon>Stenosarchaea group</taxon>
        <taxon>Halobacteria</taxon>
        <taxon>Halobacteriales</taxon>
        <taxon>Haloarculaceae</taxon>
        <taxon>Haloarcula</taxon>
    </lineage>
</organism>
<dbReference type="EMBL" id="AY443099">
    <property type="protein sequence ID" value="AAS13421.1"/>
    <property type="molecule type" value="Genomic_DNA"/>
</dbReference>
<evidence type="ECO:0000256" key="1">
    <source>
        <dbReference type="SAM" id="MobiDB-lite"/>
    </source>
</evidence>
<feature type="region of interest" description="Disordered" evidence="1">
    <location>
        <begin position="1"/>
        <end position="56"/>
    </location>
</feature>
<sequence length="152" mass="16812">MFPRSKESDSTESPYTTLTSRETDGENGTPHHCAATPMTASKPTPPSGESVSDESAQYRNFSEDLLYYALQRSAERLEGEMWETVSQASNGILSREQYQRTIEAFYDFGDVLEFVDRYTHEKQQVASDDSINQSAAGTNTEPAEGGCSNSDT</sequence>
<proteinExistence type="predicted"/>
<feature type="compositionally biased region" description="Polar residues" evidence="1">
    <location>
        <begin position="38"/>
        <end position="56"/>
    </location>
</feature>
<reference evidence="2" key="1">
    <citation type="journal article" date="2005" name="Mol. Microbiol.">
        <title>A single gene directs both production and immunity of halocin C8 in a haloarchaeal strain AS7092.</title>
        <authorList>
            <person name="Sun C."/>
            <person name="Li Y."/>
            <person name="Mei S."/>
            <person name="Lu Q."/>
            <person name="Zhou L."/>
            <person name="Xiang H."/>
        </authorList>
    </citation>
    <scope>NUCLEOTIDE SEQUENCE</scope>
    <source>
        <strain evidence="2">AS7094</strain>
        <plasmid evidence="2">pSCM201</plasmid>
    </source>
</reference>
<protein>
    <submittedName>
        <fullName evidence="2">Uncharacterized protein</fullName>
    </submittedName>
</protein>
<accession>Q5VIV6</accession>
<dbReference type="AlphaFoldDB" id="Q5VIV6"/>
<reference evidence="2" key="2">
    <citation type="journal article" date="2006" name="J. Bacteriol.">
        <title>Molecular characterization of the minimal replicon and the unidirectional theta replication of pSCM201 in extremely halophilic archaea.</title>
        <authorList>
            <person name="Sun C."/>
            <person name="Zhou M."/>
            <person name="Li Y."/>
            <person name="Xiang H."/>
        </authorList>
    </citation>
    <scope>NUCLEOTIDE SEQUENCE</scope>
    <source>
        <strain evidence="2">AS7094</strain>
        <plasmid evidence="2">pSCM201</plasmid>
    </source>
</reference>
<name>Q5VIV6_9EURY</name>
<evidence type="ECO:0000313" key="2">
    <source>
        <dbReference type="EMBL" id="AAS13421.1"/>
    </source>
</evidence>
<feature type="compositionally biased region" description="Polar residues" evidence="1">
    <location>
        <begin position="11"/>
        <end position="20"/>
    </location>
</feature>
<keyword evidence="2" id="KW-0614">Plasmid</keyword>
<feature type="region of interest" description="Disordered" evidence="1">
    <location>
        <begin position="122"/>
        <end position="152"/>
    </location>
</feature>